<sequence length="125" mass="13742">LQAIDHVSVSIKLVSLIGFGIAAPQIIIFHGRFISSPACHYYDSSYIRVHAPVSASHYVPRTFEKMANLNIAGLSFILPESSWLIARKNNKQLFDAFPGSPELAAPLPKGGKKIIFPGKMNDHQN</sequence>
<protein>
    <submittedName>
        <fullName evidence="1">DDHD domain-containing protein</fullName>
    </submittedName>
</protein>
<reference evidence="1" key="1">
    <citation type="submission" date="2016-06" db="UniProtKB">
        <authorList>
            <consortium name="WormBaseParasite"/>
        </authorList>
    </citation>
    <scope>IDENTIFICATION</scope>
</reference>
<evidence type="ECO:0000313" key="1">
    <source>
        <dbReference type="WBParaSite" id="GPUH_0000050401-mRNA-1"/>
    </source>
</evidence>
<name>A0A183CVL3_9BILA</name>
<accession>A0A183CVL3</accession>
<dbReference type="AlphaFoldDB" id="A0A183CVL3"/>
<dbReference type="WBParaSite" id="GPUH_0000050401-mRNA-1">
    <property type="protein sequence ID" value="GPUH_0000050401-mRNA-1"/>
    <property type="gene ID" value="GPUH_0000050401"/>
</dbReference>
<organism evidence="1">
    <name type="scientific">Gongylonema pulchrum</name>
    <dbReference type="NCBI Taxonomy" id="637853"/>
    <lineage>
        <taxon>Eukaryota</taxon>
        <taxon>Metazoa</taxon>
        <taxon>Ecdysozoa</taxon>
        <taxon>Nematoda</taxon>
        <taxon>Chromadorea</taxon>
        <taxon>Rhabditida</taxon>
        <taxon>Spirurina</taxon>
        <taxon>Spiruromorpha</taxon>
        <taxon>Spiruroidea</taxon>
        <taxon>Gongylonematidae</taxon>
        <taxon>Gongylonema</taxon>
    </lineage>
</organism>
<proteinExistence type="predicted"/>